<accession>A0A3D6BT90</accession>
<keyword evidence="1" id="KW-0602">Photosynthesis</keyword>
<dbReference type="PANTHER" id="PTHR47199">
    <property type="entry name" value="PHOTOSYSTEM II STABILITY/ASSEMBLY FACTOR HCF136, CHLOROPLASTIC"/>
    <property type="match status" value="1"/>
</dbReference>
<dbReference type="GO" id="GO:0009523">
    <property type="term" value="C:photosystem II"/>
    <property type="evidence" value="ECO:0007669"/>
    <property type="project" value="UniProtKB-KW"/>
</dbReference>
<dbReference type="RefSeq" id="WP_286852828.1">
    <property type="nucleotide sequence ID" value="NZ_JBLWVC010000044.1"/>
</dbReference>
<evidence type="ECO:0000256" key="2">
    <source>
        <dbReference type="ARBA" id="ARBA00022729"/>
    </source>
</evidence>
<evidence type="ECO:0000313" key="5">
    <source>
        <dbReference type="EMBL" id="HCY82158.1"/>
    </source>
</evidence>
<dbReference type="Proteomes" id="UP000263268">
    <property type="component" value="Unassembled WGS sequence"/>
</dbReference>
<dbReference type="GO" id="GO:0015979">
    <property type="term" value="P:photosynthesis"/>
    <property type="evidence" value="ECO:0007669"/>
    <property type="project" value="UniProtKB-KW"/>
</dbReference>
<dbReference type="InterPro" id="IPR015943">
    <property type="entry name" value="WD40/YVTN_repeat-like_dom_sf"/>
</dbReference>
<organism evidence="5 6">
    <name type="scientific">Xanthomarina gelatinilytica</name>
    <dbReference type="NCBI Taxonomy" id="1137281"/>
    <lineage>
        <taxon>Bacteria</taxon>
        <taxon>Pseudomonadati</taxon>
        <taxon>Bacteroidota</taxon>
        <taxon>Flavobacteriia</taxon>
        <taxon>Flavobacteriales</taxon>
        <taxon>Flavobacteriaceae</taxon>
        <taxon>Xanthomarina</taxon>
    </lineage>
</organism>
<dbReference type="EMBL" id="DPRK01000183">
    <property type="protein sequence ID" value="HCY82158.1"/>
    <property type="molecule type" value="Genomic_DNA"/>
</dbReference>
<sequence>MKYLKLLLIFFTYTIYGQTWQTTSIPPNANGQRFDDVFFLTDALGWAANGYYASVYKTVDGGITWTEQLNESMLGGNYYFRNIEFLNSDIGFLGTLNGKVFSTSDGGANWSEILNIAPNPPAICGFSAIGSSTVYGCGAYFSPAYIIKSTDSGTTWSYIDMSPHANTLVEIKFLTEAMGFACGSNNSGAIILKTTDGGSSWTEIFNSNIPGEYVWKLQILEDSPNVLFGAVSSVSPFNGKLIKSTDNGINWNSYDAPETDIQAVGFINENVGWMGGHTTGFYETVNGGLSWTSLNIGSNLNRIFIINSSLAYASGTSIYKFTDETLDTDSITENPSKSLSIQLHNNPVTSVLKLSIYFPSNDNMLIELYDSKGSYIRQLSREIITSSKIQKEYSFPVDDLPTGVYYINFHNNFQRQSLKFIKQ</sequence>
<feature type="domain" description="Photosynthesis system II assembly factor Ycf48/Hcf136-like" evidence="4">
    <location>
        <begin position="18"/>
        <end position="156"/>
    </location>
</feature>
<reference evidence="5 6" key="1">
    <citation type="journal article" date="2018" name="Nat. Biotechnol.">
        <title>A standardized bacterial taxonomy based on genome phylogeny substantially revises the tree of life.</title>
        <authorList>
            <person name="Parks D.H."/>
            <person name="Chuvochina M."/>
            <person name="Waite D.W."/>
            <person name="Rinke C."/>
            <person name="Skarshewski A."/>
            <person name="Chaumeil P.A."/>
            <person name="Hugenholtz P."/>
        </authorList>
    </citation>
    <scope>NUCLEOTIDE SEQUENCE [LARGE SCALE GENOMIC DNA]</scope>
    <source>
        <strain evidence="5">UBA10227</strain>
    </source>
</reference>
<name>A0A3D6BT90_9FLAO</name>
<keyword evidence="3" id="KW-0604">Photosystem II</keyword>
<protein>
    <submittedName>
        <fullName evidence="5">Photosystem II stability/assembly factor-like protein</fullName>
    </submittedName>
</protein>
<dbReference type="AlphaFoldDB" id="A0A3D6BT90"/>
<dbReference type="Gene3D" id="2.130.10.10">
    <property type="entry name" value="YVTN repeat-like/Quinoprotein amine dehydrogenase"/>
    <property type="match status" value="2"/>
</dbReference>
<dbReference type="PANTHER" id="PTHR47199:SF2">
    <property type="entry name" value="PHOTOSYSTEM II STABILITY_ASSEMBLY FACTOR HCF136, CHLOROPLASTIC"/>
    <property type="match status" value="1"/>
</dbReference>
<dbReference type="SUPFAM" id="SSF110296">
    <property type="entry name" value="Oligoxyloglucan reducing end-specific cellobiohydrolase"/>
    <property type="match status" value="1"/>
</dbReference>
<keyword evidence="2" id="KW-0732">Signal</keyword>
<comment type="caution">
    <text evidence="5">The sequence shown here is derived from an EMBL/GenBank/DDBJ whole genome shotgun (WGS) entry which is preliminary data.</text>
</comment>
<gene>
    <name evidence="5" type="ORF">DHV22_11410</name>
</gene>
<dbReference type="Pfam" id="PF14870">
    <property type="entry name" value="PSII_BNR"/>
    <property type="match status" value="1"/>
</dbReference>
<dbReference type="InterPro" id="IPR028203">
    <property type="entry name" value="PSII_CF48-like_dom"/>
</dbReference>
<evidence type="ECO:0000256" key="1">
    <source>
        <dbReference type="ARBA" id="ARBA00022531"/>
    </source>
</evidence>
<evidence type="ECO:0000256" key="3">
    <source>
        <dbReference type="ARBA" id="ARBA00023276"/>
    </source>
</evidence>
<proteinExistence type="predicted"/>
<dbReference type="InterPro" id="IPR026444">
    <property type="entry name" value="Secre_tail"/>
</dbReference>
<dbReference type="NCBIfam" id="TIGR04183">
    <property type="entry name" value="Por_Secre_tail"/>
    <property type="match status" value="1"/>
</dbReference>
<evidence type="ECO:0000313" key="6">
    <source>
        <dbReference type="Proteomes" id="UP000263268"/>
    </source>
</evidence>
<evidence type="ECO:0000259" key="4">
    <source>
        <dbReference type="Pfam" id="PF14870"/>
    </source>
</evidence>